<dbReference type="EMBL" id="CP045725">
    <property type="protein sequence ID" value="QGF23979.1"/>
    <property type="molecule type" value="Genomic_DNA"/>
</dbReference>
<sequence>MSDWFTDAFRTEYERQLDLLGRFNLALFGKTGVGKSTLVNAIFGEPVAATGIGEPVTHDSHLYLDHRGRLGLLDTRGLEIGRDDRQLLKELEAYVRQMRRGPLEDQIHVVWYCVRGMDRRFEPFEAEFVRRLDALGLPVVVVLTQVPRGVGGQLHPDAIALAQHITGLGLPIVDGHPYLTYALEDPFSGQSSYGLTALLDATFRGAPQAVHAALTAAQQVDRRRKTVLARRTIAGAAATAAATAATPIPFSDATVLVPLQLGMMARIAQLHQVPVDRAALMAVASTTVATQAGRASVSSLLKLIPGAGTVAGGAIGAAVASSFTYAMGEAWLSVVERTAAGTLRGLDGLPDTEQVRAAFVEEFRRRMPGTRRT</sequence>
<dbReference type="InterPro" id="IPR006073">
    <property type="entry name" value="GTP-bd"/>
</dbReference>
<gene>
    <name evidence="2" type="ORF">Rai3103_10155</name>
</gene>
<dbReference type="CDD" id="cd00882">
    <property type="entry name" value="Ras_like_GTPase"/>
    <property type="match status" value="1"/>
</dbReference>
<dbReference type="KEGG" id="rain:Rai3103_10155"/>
<name>A0A5Q2FB07_9ACTN</name>
<reference evidence="2 3" key="1">
    <citation type="submission" date="2019-10" db="EMBL/GenBank/DDBJ databases">
        <title>Genomic analysis of Raineyella sp. CBA3103.</title>
        <authorList>
            <person name="Roh S.W."/>
        </authorList>
    </citation>
    <scope>NUCLEOTIDE SEQUENCE [LARGE SCALE GENOMIC DNA]</scope>
    <source>
        <strain evidence="2 3">CBA3103</strain>
    </source>
</reference>
<dbReference type="SUPFAM" id="SSF52540">
    <property type="entry name" value="P-loop containing nucleoside triphosphate hydrolases"/>
    <property type="match status" value="1"/>
</dbReference>
<feature type="domain" description="G" evidence="1">
    <location>
        <begin position="25"/>
        <end position="144"/>
    </location>
</feature>
<accession>A0A5Q2FB07</accession>
<keyword evidence="3" id="KW-1185">Reference proteome</keyword>
<proteinExistence type="predicted"/>
<evidence type="ECO:0000259" key="1">
    <source>
        <dbReference type="Pfam" id="PF01926"/>
    </source>
</evidence>
<evidence type="ECO:0000313" key="2">
    <source>
        <dbReference type="EMBL" id="QGF23979.1"/>
    </source>
</evidence>
<dbReference type="GO" id="GO:0005525">
    <property type="term" value="F:GTP binding"/>
    <property type="evidence" value="ECO:0007669"/>
    <property type="project" value="InterPro"/>
</dbReference>
<dbReference type="InterPro" id="IPR027417">
    <property type="entry name" value="P-loop_NTPase"/>
</dbReference>
<protein>
    <submittedName>
        <fullName evidence="2">DUF697 domain-containing protein</fullName>
    </submittedName>
</protein>
<dbReference type="AlphaFoldDB" id="A0A5Q2FB07"/>
<organism evidence="2 3">
    <name type="scientific">Raineyella fluvialis</name>
    <dbReference type="NCBI Taxonomy" id="2662261"/>
    <lineage>
        <taxon>Bacteria</taxon>
        <taxon>Bacillati</taxon>
        <taxon>Actinomycetota</taxon>
        <taxon>Actinomycetes</taxon>
        <taxon>Propionibacteriales</taxon>
        <taxon>Propionibacteriaceae</taxon>
        <taxon>Raineyella</taxon>
    </lineage>
</organism>
<evidence type="ECO:0000313" key="3">
    <source>
        <dbReference type="Proteomes" id="UP000386847"/>
    </source>
</evidence>
<dbReference type="Gene3D" id="3.40.50.300">
    <property type="entry name" value="P-loop containing nucleotide triphosphate hydrolases"/>
    <property type="match status" value="1"/>
</dbReference>
<dbReference type="Proteomes" id="UP000386847">
    <property type="component" value="Chromosome"/>
</dbReference>
<dbReference type="RefSeq" id="WP_153572508.1">
    <property type="nucleotide sequence ID" value="NZ_CP045725.1"/>
</dbReference>
<dbReference type="Pfam" id="PF01926">
    <property type="entry name" value="MMR_HSR1"/>
    <property type="match status" value="1"/>
</dbReference>